<gene>
    <name evidence="1" type="ORF">GCM10010403_40680</name>
</gene>
<dbReference type="EMBL" id="BAAASX010000007">
    <property type="protein sequence ID" value="GAA2343432.1"/>
    <property type="molecule type" value="Genomic_DNA"/>
</dbReference>
<keyword evidence="2" id="KW-1185">Reference proteome</keyword>
<comment type="caution">
    <text evidence="1">The sequence shown here is derived from an EMBL/GenBank/DDBJ whole genome shotgun (WGS) entry which is preliminary data.</text>
</comment>
<sequence>MSLAPWDRVALQLSVVASTSGNAIFYDADSPARPLAVGSQVWDPDLLTVWSIEGYY</sequence>
<evidence type="ECO:0000313" key="2">
    <source>
        <dbReference type="Proteomes" id="UP001501584"/>
    </source>
</evidence>
<dbReference type="Proteomes" id="UP001501584">
    <property type="component" value="Unassembled WGS sequence"/>
</dbReference>
<protein>
    <submittedName>
        <fullName evidence="1">Uncharacterized protein</fullName>
    </submittedName>
</protein>
<accession>A0ABN3G3L0</accession>
<name>A0ABN3G3L0_9ACTN</name>
<reference evidence="1 2" key="1">
    <citation type="journal article" date="2019" name="Int. J. Syst. Evol. Microbiol.">
        <title>The Global Catalogue of Microorganisms (GCM) 10K type strain sequencing project: providing services to taxonomists for standard genome sequencing and annotation.</title>
        <authorList>
            <consortium name="The Broad Institute Genomics Platform"/>
            <consortium name="The Broad Institute Genome Sequencing Center for Infectious Disease"/>
            <person name="Wu L."/>
            <person name="Ma J."/>
        </authorList>
    </citation>
    <scope>NUCLEOTIDE SEQUENCE [LARGE SCALE GENOMIC DNA]</scope>
    <source>
        <strain evidence="1 2">JCM 6238</strain>
    </source>
</reference>
<organism evidence="1 2">
    <name type="scientific">Glycomyces rutgersensis</name>
    <dbReference type="NCBI Taxonomy" id="58115"/>
    <lineage>
        <taxon>Bacteria</taxon>
        <taxon>Bacillati</taxon>
        <taxon>Actinomycetota</taxon>
        <taxon>Actinomycetes</taxon>
        <taxon>Glycomycetales</taxon>
        <taxon>Glycomycetaceae</taxon>
        <taxon>Glycomyces</taxon>
    </lineage>
</organism>
<proteinExistence type="predicted"/>
<evidence type="ECO:0000313" key="1">
    <source>
        <dbReference type="EMBL" id="GAA2343432.1"/>
    </source>
</evidence>